<name>A0A6J6GSB2_9ZZZZ</name>
<evidence type="ECO:0000313" key="1">
    <source>
        <dbReference type="EMBL" id="CAB4602763.1"/>
    </source>
</evidence>
<dbReference type="InterPro" id="IPR008160">
    <property type="entry name" value="Collagen"/>
</dbReference>
<dbReference type="AlphaFoldDB" id="A0A6J6GSB2"/>
<proteinExistence type="predicted"/>
<accession>A0A6J6GSB2</accession>
<sequence length="304" mass="31748">MEKEFKIKLKSSHIVGVLAFSLLSFVGVSVAAQVGNNPETGYVICVNKSTKAVTYPGTLSCPKGTSSLVIGARGLSGRDGQSGRDGLPGLPGLPGLQGLTGPAGADGRDGIDSQQILQTLLPTVLNATYRIECNSGFSTGTGIEITLSTSWKNKGYKGALVTSSDYVADCENQIVEVTQEGVSVVGIVSDVDTENRIALVLTKSVVNFLKPAEDEPIAGSFVMSLTRGGVWPEGTTGIGILNSLNPTEDEEINSIQISGRAMEPSAPVINALGEFISIGQRKPGVLCRTLLSCDKNSSLLNWSS</sequence>
<dbReference type="EMBL" id="CAEZUS010000016">
    <property type="protein sequence ID" value="CAB4602763.1"/>
    <property type="molecule type" value="Genomic_DNA"/>
</dbReference>
<organism evidence="1">
    <name type="scientific">freshwater metagenome</name>
    <dbReference type="NCBI Taxonomy" id="449393"/>
    <lineage>
        <taxon>unclassified sequences</taxon>
        <taxon>metagenomes</taxon>
        <taxon>ecological metagenomes</taxon>
    </lineage>
</organism>
<gene>
    <name evidence="1" type="ORF">UFOPK1852_00184</name>
</gene>
<reference evidence="1" key="1">
    <citation type="submission" date="2020-05" db="EMBL/GenBank/DDBJ databases">
        <authorList>
            <person name="Chiriac C."/>
            <person name="Salcher M."/>
            <person name="Ghai R."/>
            <person name="Kavagutti S V."/>
        </authorList>
    </citation>
    <scope>NUCLEOTIDE SEQUENCE</scope>
</reference>
<dbReference type="Pfam" id="PF01391">
    <property type="entry name" value="Collagen"/>
    <property type="match status" value="1"/>
</dbReference>
<protein>
    <submittedName>
        <fullName evidence="1">Unannotated protein</fullName>
    </submittedName>
</protein>